<feature type="domain" description="AAA+ ATPase" evidence="3">
    <location>
        <begin position="157"/>
        <end position="282"/>
    </location>
</feature>
<dbReference type="InterPro" id="IPR011704">
    <property type="entry name" value="ATPase_dyneun-rel_AAA"/>
</dbReference>
<dbReference type="Pfam" id="PF17865">
    <property type="entry name" value="AAA_lid_5"/>
    <property type="match status" value="1"/>
</dbReference>
<reference evidence="5" key="1">
    <citation type="submission" date="2025-08" db="UniProtKB">
        <authorList>
            <consortium name="RefSeq"/>
        </authorList>
    </citation>
    <scope>IDENTIFICATION</scope>
</reference>
<dbReference type="PANTHER" id="PTHR48103:SF2">
    <property type="entry name" value="MIDASIN"/>
    <property type="match status" value="1"/>
</dbReference>
<protein>
    <submittedName>
        <fullName evidence="5">Midasin</fullName>
    </submittedName>
</protein>
<evidence type="ECO:0000256" key="1">
    <source>
        <dbReference type="ARBA" id="ARBA00022741"/>
    </source>
</evidence>
<dbReference type="Proteomes" id="UP000694888">
    <property type="component" value="Unplaced"/>
</dbReference>
<dbReference type="CDD" id="cd00009">
    <property type="entry name" value="AAA"/>
    <property type="match status" value="2"/>
</dbReference>
<evidence type="ECO:0000313" key="4">
    <source>
        <dbReference type="Proteomes" id="UP000694888"/>
    </source>
</evidence>
<dbReference type="InterPro" id="IPR027417">
    <property type="entry name" value="P-loop_NTPase"/>
</dbReference>
<feature type="domain" description="AAA+ ATPase" evidence="3">
    <location>
        <begin position="538"/>
        <end position="777"/>
    </location>
</feature>
<dbReference type="SMART" id="SM00382">
    <property type="entry name" value="AAA"/>
    <property type="match status" value="5"/>
</dbReference>
<keyword evidence="4" id="KW-1185">Reference proteome</keyword>
<sequence length="2009" mass="222374">MWSYLTFLPEVADCLDIPSLLNHMSHKDCAVRWYAAAAVSKHVGLSEAETDALFRNIFKEEELRTVVVRIDKDLLKLRSRHRTNCSSLTVGTLKTSQAHTLQAVTAPDLSAGVVCVMGILLPKLDTGQRTSDEALCDLVPVASTQHHLRSLALAVSAGSPVLLQGPVGCGKTSLVEHLAGLTGRRGVPHLIKIQLGDQTDSKALLGTYCSTETPGEFVWRPGALTHAVTSGSWVLLEDVDTAPMDVISLLVALAETGALPLPGHGDEVRAVPGFQLFVTQRLLSSSEGLHRQLGSKSALLEKLCSVVNVEPLCRTELEQVVTSKFSALSPIVDRLLDIYFMLSSGQHDSEDGNSAGSVDRKLLSHGGRLISTSCLCMIINFCIVFSFKWKISRNASEVISFFVFYVLRRTCQRYHFRDLMNWCRRSSVDFDHRESSQGLKVFLEALDCFVTSLPKSSTRLAVATAIGTKLNVTEERAKYFCSQHKPSIRETQTRLEIGRSKLKIETQHKDITTSQAPVFSYTRAALGLLEKVAVCVQKKEPILLTGETGTGKTSTVQFLAHHLGHRLHVINLNQQSDSTDFLGGFKPVDFKLILMPVREEFETLFCQTFSRSQNEKFLSHIQTLFAKKQWSNLLTLIETPVKKALNKLDAATAEYAQWSAVLKRIHVLRVQIKEANSALAFSFLEGTLVKALRQGHWVLLDEINLASAETLDSLAGLLESPTGSVVLTERGDIDPVKRHPDFRLFACMNPATDVGKKDLPAGIRNRFTEFFVEELENSEDLSTLVRDYLQGLSLSPKQVTGIVKFYLTIRGEVADKLTDGTGHKPHYSLRTLCRALRYSARNPCRSVPRSLYEGFCLSFLSQLDRSSHPVVDNLICRHVLGSATSTATKAILSQKLPRPDEGVREGGGASYVSVADYWISRGRLKPSTPQDYILTPSVKLNLKDLARVVSAGRQPVLLQGETSVGKTSLVVYLSRLSGNVCVRVNNHEHTDLQEYIGSYVADEHGKLVFKEGVLVEAMRKGHWIILDELNLAPTDVLEALNRLLDHNQELFIPETQEVVQAHPKFQLFATQNPPGLYGGRKVLSRAFRNRFIELHFDEIPPKELETILHERCGIPLSFARKLVAVMLELQTRRRGSSIFSGKQGFMTLRDLFRWAQRYNCPEAGKGQKFYDWDQHLADHGYMLVAGRVRKSEEEQIVLEVLEKHLKRKVSPGSLFSVTKATPEPFAATLESVMGQSVDGFQHMVWTYSMRRLALLIGQAIRFQEPVLLVGSTGIGKTTVCQLYAALRGQALHSVNCHMHTESGDFLGGLRPVRSSSDDADLKEQKLFEWKDGPLVTAMKDGAMFLIDEISLADDSVLERLNSVLEPERTLVLAERGGLGESNEALSEVESVTAAESFRLFATMNPGGDFGKKELSPALRNRFTEIWCPPSLERQDLIAIVEKNIRAGLQLHTAAHDGSSGFGAAMIDFVNWFTATDFGSKATVSIRDLLSWVHFVNCCCGRAGDEGEAEEAMETDSSGLTTLCQLNPQQSYVHGACLVFVDSLGAGSTQSWNEAVAQTSRQRCLDFLLSQLSSLCGSALRPEDCGLLTPRSSLQVVISESSLSIPPFSIARGPSRGMDDVQFSLEAPTTCVNGQRLLRGLQLARPILLEGSPGVGKTSLVAAVARLARKTLIRVNLSEQTDVSDLFGADLPVEGEEGGRFAWRDGPFLQALKAGHWVVFDELNLASQSVLEGLNACFDHRSEVYIPELGKTFHINQEDTRIFACQNPLAQGGGRKGLPQSFLNRFTKVYVDPLTRTDLIFIASRMYPGLPEDMLTDMVDFNTKMYSETMVKKQWGGRGSPWEFNLRDLFRWCELMQADQNVCPGEYVGLIYKDRMRTSQDKLKVDQLYTASLGSSYPLCQPSRVLHVGSSTVQAGHSFLPRQGVHKSHSVSLLTLHHCLEPLESLMKCVQMSWLAILVGPQSCGKTSLVRLLAQLCGQTLSVLPMNSSMDTTELLGGFEQVSCWLLFLS</sequence>
<dbReference type="InterPro" id="IPR040848">
    <property type="entry name" value="AAA_lid_7"/>
</dbReference>
<feature type="domain" description="AAA+ ATPase" evidence="3">
    <location>
        <begin position="1642"/>
        <end position="1794"/>
    </location>
</feature>
<dbReference type="Pfam" id="PF07728">
    <property type="entry name" value="AAA_5"/>
    <property type="match status" value="6"/>
</dbReference>
<dbReference type="SUPFAM" id="SSF52540">
    <property type="entry name" value="P-loop containing nucleoside triphosphate hydrolases"/>
    <property type="match status" value="6"/>
</dbReference>
<dbReference type="InterPro" id="IPR041190">
    <property type="entry name" value="Midasin_AAA_lid_5"/>
</dbReference>
<keyword evidence="1" id="KW-0547">Nucleotide-binding</keyword>
<dbReference type="InterPro" id="IPR003593">
    <property type="entry name" value="AAA+_ATPase"/>
</dbReference>
<dbReference type="Gene3D" id="3.40.50.300">
    <property type="entry name" value="P-loop containing nucleotide triphosphate hydrolases"/>
    <property type="match status" value="6"/>
</dbReference>
<dbReference type="GeneID" id="101860988"/>
<proteinExistence type="predicted"/>
<dbReference type="RefSeq" id="XP_035827114.1">
    <property type="nucleotide sequence ID" value="XM_035971221.1"/>
</dbReference>
<accession>A0ABM1VXH1</accession>
<feature type="domain" description="AAA+ ATPase" evidence="3">
    <location>
        <begin position="952"/>
        <end position="1097"/>
    </location>
</feature>
<name>A0ABM1VXH1_APLCA</name>
<evidence type="ECO:0000259" key="3">
    <source>
        <dbReference type="SMART" id="SM00382"/>
    </source>
</evidence>
<feature type="domain" description="AAA+ ATPase" evidence="3">
    <location>
        <begin position="1262"/>
        <end position="1432"/>
    </location>
</feature>
<gene>
    <name evidence="5" type="primary">LOC101860988</name>
</gene>
<organism evidence="4 5">
    <name type="scientific">Aplysia californica</name>
    <name type="common">California sea hare</name>
    <dbReference type="NCBI Taxonomy" id="6500"/>
    <lineage>
        <taxon>Eukaryota</taxon>
        <taxon>Metazoa</taxon>
        <taxon>Spiralia</taxon>
        <taxon>Lophotrochozoa</taxon>
        <taxon>Mollusca</taxon>
        <taxon>Gastropoda</taxon>
        <taxon>Heterobranchia</taxon>
        <taxon>Euthyneura</taxon>
        <taxon>Tectipleura</taxon>
        <taxon>Aplysiida</taxon>
        <taxon>Aplysioidea</taxon>
        <taxon>Aplysiidae</taxon>
        <taxon>Aplysia</taxon>
    </lineage>
</organism>
<evidence type="ECO:0000256" key="2">
    <source>
        <dbReference type="ARBA" id="ARBA00022840"/>
    </source>
</evidence>
<dbReference type="PANTHER" id="PTHR48103">
    <property type="entry name" value="MIDASIN-RELATED"/>
    <property type="match status" value="1"/>
</dbReference>
<evidence type="ECO:0000313" key="5">
    <source>
        <dbReference type="RefSeq" id="XP_035827114.1"/>
    </source>
</evidence>
<keyword evidence="2" id="KW-0067">ATP-binding</keyword>
<dbReference type="Pfam" id="PF17867">
    <property type="entry name" value="AAA_lid_7"/>
    <property type="match status" value="3"/>
</dbReference>